<feature type="binding site" evidence="5">
    <location>
        <position position="175"/>
    </location>
    <ligand>
        <name>S-adenosyl-L-methionine</name>
        <dbReference type="ChEBI" id="CHEBI:59789"/>
    </ligand>
</feature>
<dbReference type="RefSeq" id="WP_091343204.1">
    <property type="nucleotide sequence ID" value="NZ_FNRM01000006.1"/>
</dbReference>
<dbReference type="GO" id="GO:0032259">
    <property type="term" value="P:methylation"/>
    <property type="evidence" value="ECO:0007669"/>
    <property type="project" value="UniProtKB-KW"/>
</dbReference>
<evidence type="ECO:0000259" key="7">
    <source>
        <dbReference type="Pfam" id="PF17827"/>
    </source>
</evidence>
<gene>
    <name evidence="5" type="primary">prmC</name>
    <name evidence="8" type="ORF">SAMN04488051_10617</name>
</gene>
<feature type="binding site" evidence="5">
    <location>
        <begin position="190"/>
        <end position="193"/>
    </location>
    <ligand>
        <name>substrate</name>
    </ligand>
</feature>
<dbReference type="AlphaFoldDB" id="A0A1H4DTM1"/>
<evidence type="ECO:0000313" key="9">
    <source>
        <dbReference type="Proteomes" id="UP000198773"/>
    </source>
</evidence>
<name>A0A1H4DTM1_ALKAM</name>
<dbReference type="STRING" id="152573.SAMN04488051_10617"/>
<feature type="domain" description="Release factor glutamine methyltransferase N-terminal" evidence="7">
    <location>
        <begin position="12"/>
        <end position="79"/>
    </location>
</feature>
<evidence type="ECO:0000259" key="6">
    <source>
        <dbReference type="Pfam" id="PF05175"/>
    </source>
</evidence>
<dbReference type="OrthoDB" id="9800643at2"/>
<evidence type="ECO:0000256" key="4">
    <source>
        <dbReference type="ARBA" id="ARBA00048391"/>
    </source>
</evidence>
<dbReference type="InterPro" id="IPR007848">
    <property type="entry name" value="Small_mtfrase_dom"/>
</dbReference>
<dbReference type="Gene3D" id="1.10.8.10">
    <property type="entry name" value="DNA helicase RuvA subunit, C-terminal domain"/>
    <property type="match status" value="1"/>
</dbReference>
<feature type="binding site" evidence="5">
    <location>
        <position position="190"/>
    </location>
    <ligand>
        <name>S-adenosyl-L-methionine</name>
        <dbReference type="ChEBI" id="CHEBI:59789"/>
    </ligand>
</feature>
<dbReference type="GO" id="GO:0003676">
    <property type="term" value="F:nucleic acid binding"/>
    <property type="evidence" value="ECO:0007669"/>
    <property type="project" value="InterPro"/>
</dbReference>
<keyword evidence="2 5" id="KW-0808">Transferase</keyword>
<dbReference type="NCBIfam" id="TIGR03534">
    <property type="entry name" value="RF_mod_PrmC"/>
    <property type="match status" value="1"/>
</dbReference>
<dbReference type="InterPro" id="IPR029063">
    <property type="entry name" value="SAM-dependent_MTases_sf"/>
</dbReference>
<dbReference type="Pfam" id="PF05175">
    <property type="entry name" value="MTS"/>
    <property type="match status" value="1"/>
</dbReference>
<feature type="binding site" evidence="5">
    <location>
        <position position="147"/>
    </location>
    <ligand>
        <name>S-adenosyl-L-methionine</name>
        <dbReference type="ChEBI" id="CHEBI:59789"/>
    </ligand>
</feature>
<dbReference type="FunFam" id="3.40.50.150:FF:000053">
    <property type="entry name" value="Release factor glutamine methyltransferase"/>
    <property type="match status" value="1"/>
</dbReference>
<dbReference type="PANTHER" id="PTHR18895:SF74">
    <property type="entry name" value="MTRF1L RELEASE FACTOR GLUTAMINE METHYLTRANSFERASE"/>
    <property type="match status" value="1"/>
</dbReference>
<evidence type="ECO:0000256" key="5">
    <source>
        <dbReference type="HAMAP-Rule" id="MF_02126"/>
    </source>
</evidence>
<reference evidence="8 9" key="1">
    <citation type="submission" date="2016-10" db="EMBL/GenBank/DDBJ databases">
        <authorList>
            <person name="de Groot N.N."/>
        </authorList>
    </citation>
    <scope>NUCLEOTIDE SEQUENCE [LARGE SCALE GENOMIC DNA]</scope>
    <source>
        <strain evidence="8 9">CGMCC 1.3430</strain>
    </source>
</reference>
<evidence type="ECO:0000256" key="3">
    <source>
        <dbReference type="ARBA" id="ARBA00022691"/>
    </source>
</evidence>
<dbReference type="PANTHER" id="PTHR18895">
    <property type="entry name" value="HEMK METHYLTRANSFERASE"/>
    <property type="match status" value="1"/>
</dbReference>
<dbReference type="NCBIfam" id="TIGR00536">
    <property type="entry name" value="hemK_fam"/>
    <property type="match status" value="1"/>
</dbReference>
<dbReference type="Pfam" id="PF17827">
    <property type="entry name" value="PrmC_N"/>
    <property type="match status" value="1"/>
</dbReference>
<feature type="domain" description="Methyltransferase small" evidence="6">
    <location>
        <begin position="103"/>
        <end position="199"/>
    </location>
</feature>
<dbReference type="CDD" id="cd02440">
    <property type="entry name" value="AdoMet_MTases"/>
    <property type="match status" value="1"/>
</dbReference>
<dbReference type="EMBL" id="FNRM01000006">
    <property type="protein sequence ID" value="SEA75849.1"/>
    <property type="molecule type" value="Genomic_DNA"/>
</dbReference>
<keyword evidence="9" id="KW-1185">Reference proteome</keyword>
<dbReference type="InterPro" id="IPR002052">
    <property type="entry name" value="DNA_methylase_N6_adenine_CS"/>
</dbReference>
<comment type="catalytic activity">
    <reaction evidence="4 5">
        <text>L-glutaminyl-[peptide chain release factor] + S-adenosyl-L-methionine = N(5)-methyl-L-glutaminyl-[peptide chain release factor] + S-adenosyl-L-homocysteine + H(+)</text>
        <dbReference type="Rhea" id="RHEA:42896"/>
        <dbReference type="Rhea" id="RHEA-COMP:10271"/>
        <dbReference type="Rhea" id="RHEA-COMP:10272"/>
        <dbReference type="ChEBI" id="CHEBI:15378"/>
        <dbReference type="ChEBI" id="CHEBI:30011"/>
        <dbReference type="ChEBI" id="CHEBI:57856"/>
        <dbReference type="ChEBI" id="CHEBI:59789"/>
        <dbReference type="ChEBI" id="CHEBI:61891"/>
        <dbReference type="EC" id="2.1.1.297"/>
    </reaction>
</comment>
<evidence type="ECO:0000256" key="2">
    <source>
        <dbReference type="ARBA" id="ARBA00022679"/>
    </source>
</evidence>
<organism evidence="8 9">
    <name type="scientific">Alkalimonas amylolytica</name>
    <dbReference type="NCBI Taxonomy" id="152573"/>
    <lineage>
        <taxon>Bacteria</taxon>
        <taxon>Pseudomonadati</taxon>
        <taxon>Pseudomonadota</taxon>
        <taxon>Gammaproteobacteria</taxon>
        <taxon>Alkalimonas</taxon>
    </lineage>
</organism>
<keyword evidence="1 5" id="KW-0489">Methyltransferase</keyword>
<dbReference type="GO" id="GO:0102559">
    <property type="term" value="F:peptide chain release factor N(5)-glutamine methyltransferase activity"/>
    <property type="evidence" value="ECO:0007669"/>
    <property type="project" value="UniProtKB-EC"/>
</dbReference>
<dbReference type="Gene3D" id="3.40.50.150">
    <property type="entry name" value="Vaccinia Virus protein VP39"/>
    <property type="match status" value="1"/>
</dbReference>
<dbReference type="InterPro" id="IPR040758">
    <property type="entry name" value="PrmC_N"/>
</dbReference>
<comment type="similarity">
    <text evidence="5">Belongs to the protein N5-glutamine methyltransferase family. PrmC subfamily.</text>
</comment>
<comment type="function">
    <text evidence="5">Methylates the class 1 translation termination release factors RF1/PrfA and RF2/PrfB on the glutamine residue of the universally conserved GGQ motif.</text>
</comment>
<protein>
    <recommendedName>
        <fullName evidence="5">Release factor glutamine methyltransferase</fullName>
        <shortName evidence="5">RF MTase</shortName>
        <ecNumber evidence="5">2.1.1.297</ecNumber>
    </recommendedName>
    <alternativeName>
        <fullName evidence="5">N5-glutamine methyltransferase PrmC</fullName>
    </alternativeName>
    <alternativeName>
        <fullName evidence="5">Protein-(glutamine-N5) MTase PrmC</fullName>
    </alternativeName>
    <alternativeName>
        <fullName evidence="5">Protein-glutamine N-methyltransferase PrmC</fullName>
    </alternativeName>
</protein>
<evidence type="ECO:0000313" key="8">
    <source>
        <dbReference type="EMBL" id="SEA75849.1"/>
    </source>
</evidence>
<feature type="binding site" evidence="5">
    <location>
        <begin position="124"/>
        <end position="128"/>
    </location>
    <ligand>
        <name>S-adenosyl-L-methionine</name>
        <dbReference type="ChEBI" id="CHEBI:59789"/>
    </ligand>
</feature>
<dbReference type="InterPro" id="IPR050320">
    <property type="entry name" value="N5-glutamine_MTase"/>
</dbReference>
<proteinExistence type="inferred from homology"/>
<dbReference type="SUPFAM" id="SSF53335">
    <property type="entry name" value="S-adenosyl-L-methionine-dependent methyltransferases"/>
    <property type="match status" value="1"/>
</dbReference>
<dbReference type="PROSITE" id="PS00092">
    <property type="entry name" value="N6_MTASE"/>
    <property type="match status" value="1"/>
</dbReference>
<dbReference type="InterPro" id="IPR019874">
    <property type="entry name" value="RF_methyltr_PrmC"/>
</dbReference>
<dbReference type="EC" id="2.1.1.297" evidence="5"/>
<dbReference type="InterPro" id="IPR004556">
    <property type="entry name" value="HemK-like"/>
</dbReference>
<dbReference type="HAMAP" id="MF_02126">
    <property type="entry name" value="RF_methyltr_PrmC"/>
    <property type="match status" value="1"/>
</dbReference>
<sequence>MGNNSVCTIASWLKQASTVLAQVTGEAEVEAKYCLSHVLQCNYSYLYSHAAQPLTAEQRQQLDVILQQRQSGTPLAYVLKQWHFWDFELAVSPATLIPRADTEILVEQALQLSLPADAKVLDLGTGTGAIALALAKERPGWQVIGVDLQPEAVACATTNKAALQLTNCHFLQSNWYAAVRARQFELIVSNPPYIEPNDEHLQQGDVRFEPKTALVAAEHGLADIEQIIAGSVQQLQPGGWLLLEHGYQQAGAVRERLEDAGFNQIQSKKDYGGQWRISFGQRTL</sequence>
<keyword evidence="3 5" id="KW-0949">S-adenosyl-L-methionine</keyword>
<dbReference type="Proteomes" id="UP000198773">
    <property type="component" value="Unassembled WGS sequence"/>
</dbReference>
<evidence type="ECO:0000256" key="1">
    <source>
        <dbReference type="ARBA" id="ARBA00022603"/>
    </source>
</evidence>
<accession>A0A1H4DTM1</accession>